<dbReference type="InterPro" id="IPR005084">
    <property type="entry name" value="CBM6"/>
</dbReference>
<evidence type="ECO:0000259" key="3">
    <source>
        <dbReference type="PROSITE" id="PS51175"/>
    </source>
</evidence>
<evidence type="ECO:0000313" key="5">
    <source>
        <dbReference type="Proteomes" id="UP000464577"/>
    </source>
</evidence>
<dbReference type="Proteomes" id="UP000464577">
    <property type="component" value="Chromosome"/>
</dbReference>
<accession>A0A6P1W1F1</accession>
<feature type="chain" id="PRO_5027119244" description="CBM6 domain-containing protein" evidence="2">
    <location>
        <begin position="22"/>
        <end position="926"/>
    </location>
</feature>
<feature type="region of interest" description="Disordered" evidence="1">
    <location>
        <begin position="526"/>
        <end position="549"/>
    </location>
</feature>
<sequence>MKKFLSLLSVLCLAISGWAQTTVTEHLIVQYPPGTNVYKMTAVRNTSTFPSNNQGWIDFLNAIKLNQIERIAENGCPLAVGVPTPITLPTCSTTTAPSWVTGLRYKYESPQKLRFEARGTIGQAKFARVDGQAFTINNPGGVPITNDQYYGYGSITGDADGYDRQWEINIPAVALNVTFQKAGGTETYVLNLTPSLSAGTVQVIGTTSNPGSGTTTITYNQSFAAYQASGSGTIYDKPGATDSKIKDGEITYTVPNIPAPGSYTVALSYQSNTNPPVAQISVNGGTATNFNLAATGGVLTSISTTVPGFTTGTNSVKVTPAGDYFAQDKITVSRTGTVLAPNCGYTVAVNSPSTSCGGNVTLTATASGTGATGLTYAWTGPNNYVGSGASIAIAAAQSNGTYDYIVTATKAGCSVQATATVSVSGCVSVNPPTTAMRGGYAEGTLSELYAFAPFVPDQNQIVSWSDRTEKTQQNSRIRFGIHKSIGASITRIEDVRVSENMVNTWNRDSNDPDLWDKGRSGDAWAYGTPKDYREGTQSTKDSGDDTGYNGIPAGDRYAHQNPVDYYQRKNVVGYGDVDYTRTVTMMWSMDRVRTKYVRHAWYWLEGETIRYFYIYENNRDDNQMRFQGSQQELPGIYTSANYYHHKVELGSNGDVAEVTSPPPGNPPNNQTDTGTKNTTKNYMGSYRDDGYGITIFSPYTSRFNGKQFNSRFGNYQSLASSYINCAPFTDLDSPRKVAFSGYIHVGTNAEFKSWQAAHSSIELLPFATNFAGGKFNGWSSVDAKTKAENGKVVFYITDVNPTSITDQNPSGTRGEGKFNSQYGNWSASSLNTIYLNVESVGVSQLEIGWIKAGQDDNAAASQRKLINITNPNSPQTLTINMAGTSGWDGTIVRFFIGTPVSLRPSMTGSERFVPNWINTVNSAPAN</sequence>
<dbReference type="EMBL" id="CP045997">
    <property type="protein sequence ID" value="QHV99233.1"/>
    <property type="molecule type" value="Genomic_DNA"/>
</dbReference>
<dbReference type="Gene3D" id="2.60.40.10">
    <property type="entry name" value="Immunoglobulins"/>
    <property type="match status" value="1"/>
</dbReference>
<feature type="signal peptide" evidence="2">
    <location>
        <begin position="1"/>
        <end position="21"/>
    </location>
</feature>
<evidence type="ECO:0000256" key="2">
    <source>
        <dbReference type="SAM" id="SignalP"/>
    </source>
</evidence>
<evidence type="ECO:0000313" key="4">
    <source>
        <dbReference type="EMBL" id="QHV99233.1"/>
    </source>
</evidence>
<feature type="domain" description="CBM6" evidence="3">
    <location>
        <begin position="199"/>
        <end position="333"/>
    </location>
</feature>
<gene>
    <name evidence="4" type="ORF">GJR95_31340</name>
</gene>
<feature type="compositionally biased region" description="Polar residues" evidence="1">
    <location>
        <begin position="667"/>
        <end position="677"/>
    </location>
</feature>
<dbReference type="GO" id="GO:0030246">
    <property type="term" value="F:carbohydrate binding"/>
    <property type="evidence" value="ECO:0007669"/>
    <property type="project" value="InterPro"/>
</dbReference>
<dbReference type="Gene3D" id="2.60.120.260">
    <property type="entry name" value="Galactose-binding domain-like"/>
    <property type="match status" value="1"/>
</dbReference>
<evidence type="ECO:0000256" key="1">
    <source>
        <dbReference type="SAM" id="MobiDB-lite"/>
    </source>
</evidence>
<feature type="region of interest" description="Disordered" evidence="1">
    <location>
        <begin position="653"/>
        <end position="677"/>
    </location>
</feature>
<organism evidence="4 5">
    <name type="scientific">Spirosoma endbachense</name>
    <dbReference type="NCBI Taxonomy" id="2666025"/>
    <lineage>
        <taxon>Bacteria</taxon>
        <taxon>Pseudomonadati</taxon>
        <taxon>Bacteroidota</taxon>
        <taxon>Cytophagia</taxon>
        <taxon>Cytophagales</taxon>
        <taxon>Cytophagaceae</taxon>
        <taxon>Spirosoma</taxon>
    </lineage>
</organism>
<keyword evidence="2" id="KW-0732">Signal</keyword>
<dbReference type="PROSITE" id="PS51175">
    <property type="entry name" value="CBM6"/>
    <property type="match status" value="1"/>
</dbReference>
<dbReference type="InterPro" id="IPR013783">
    <property type="entry name" value="Ig-like_fold"/>
</dbReference>
<dbReference type="KEGG" id="senf:GJR95_31340"/>
<proteinExistence type="predicted"/>
<keyword evidence="5" id="KW-1185">Reference proteome</keyword>
<protein>
    <recommendedName>
        <fullName evidence="3">CBM6 domain-containing protein</fullName>
    </recommendedName>
</protein>
<dbReference type="RefSeq" id="WP_162389636.1">
    <property type="nucleotide sequence ID" value="NZ_CP045997.1"/>
</dbReference>
<reference evidence="4 5" key="1">
    <citation type="submission" date="2019-11" db="EMBL/GenBank/DDBJ databases">
        <title>Spirosoma endbachense sp. nov., isolated from a natural salt meadow.</title>
        <authorList>
            <person name="Rojas J."/>
            <person name="Ambika Manirajan B."/>
            <person name="Ratering S."/>
            <person name="Suarez C."/>
            <person name="Geissler-Plaum R."/>
            <person name="Schnell S."/>
        </authorList>
    </citation>
    <scope>NUCLEOTIDE SEQUENCE [LARGE SCALE GENOMIC DNA]</scope>
    <source>
        <strain evidence="4 5">I-24</strain>
    </source>
</reference>
<dbReference type="AlphaFoldDB" id="A0A6P1W1F1"/>
<name>A0A6P1W1F1_9BACT</name>